<dbReference type="Proteomes" id="UP000639772">
    <property type="component" value="Chromosome 9"/>
</dbReference>
<organism evidence="2 3">
    <name type="scientific">Vanilla planifolia</name>
    <name type="common">Vanilla</name>
    <dbReference type="NCBI Taxonomy" id="51239"/>
    <lineage>
        <taxon>Eukaryota</taxon>
        <taxon>Viridiplantae</taxon>
        <taxon>Streptophyta</taxon>
        <taxon>Embryophyta</taxon>
        <taxon>Tracheophyta</taxon>
        <taxon>Spermatophyta</taxon>
        <taxon>Magnoliopsida</taxon>
        <taxon>Liliopsida</taxon>
        <taxon>Asparagales</taxon>
        <taxon>Orchidaceae</taxon>
        <taxon>Vanilloideae</taxon>
        <taxon>Vanilleae</taxon>
        <taxon>Vanilla</taxon>
    </lineage>
</organism>
<gene>
    <name evidence="2" type="ORF">HPP92_018624</name>
</gene>
<evidence type="ECO:0000256" key="1">
    <source>
        <dbReference type="SAM" id="MobiDB-lite"/>
    </source>
</evidence>
<feature type="compositionally biased region" description="Gly residues" evidence="1">
    <location>
        <begin position="90"/>
        <end position="106"/>
    </location>
</feature>
<evidence type="ECO:0000313" key="3">
    <source>
        <dbReference type="Proteomes" id="UP000639772"/>
    </source>
</evidence>
<comment type="caution">
    <text evidence="2">The sequence shown here is derived from an EMBL/GenBank/DDBJ whole genome shotgun (WGS) entry which is preliminary data.</text>
</comment>
<dbReference type="AlphaFoldDB" id="A0A835QA60"/>
<proteinExistence type="predicted"/>
<name>A0A835QA60_VANPL</name>
<evidence type="ECO:0000313" key="2">
    <source>
        <dbReference type="EMBL" id="KAG0469296.1"/>
    </source>
</evidence>
<dbReference type="EMBL" id="JADCNM010000009">
    <property type="protein sequence ID" value="KAG0469296.1"/>
    <property type="molecule type" value="Genomic_DNA"/>
</dbReference>
<feature type="compositionally biased region" description="Gly residues" evidence="1">
    <location>
        <begin position="68"/>
        <end position="80"/>
    </location>
</feature>
<reference evidence="2 3" key="1">
    <citation type="journal article" date="2020" name="Nat. Food">
        <title>A phased Vanilla planifolia genome enables genetic improvement of flavour and production.</title>
        <authorList>
            <person name="Hasing T."/>
            <person name="Tang H."/>
            <person name="Brym M."/>
            <person name="Khazi F."/>
            <person name="Huang T."/>
            <person name="Chambers A.H."/>
        </authorList>
    </citation>
    <scope>NUCLEOTIDE SEQUENCE [LARGE SCALE GENOMIC DNA]</scope>
    <source>
        <tissue evidence="2">Leaf</tissue>
    </source>
</reference>
<protein>
    <submittedName>
        <fullName evidence="2">Uncharacterized protein</fullName>
    </submittedName>
</protein>
<accession>A0A835QA60</accession>
<feature type="region of interest" description="Disordered" evidence="1">
    <location>
        <begin position="1"/>
        <end position="135"/>
    </location>
</feature>
<feature type="compositionally biased region" description="Gly residues" evidence="1">
    <location>
        <begin position="35"/>
        <end position="45"/>
    </location>
</feature>
<sequence>MGDKSKGNEDDGGGWKFQSGSGQEGGTEYQWGLGSAPGGNAGFGFGTAAPTGRQGAGNSGQYAFGWSSDGGGIRGGGVAGNGQYSYGWSSGSGAGGGGGGGVGSEGKSGDGFFSRLFGGGSEKGKKKGPEGENGN</sequence>